<comment type="caution">
    <text evidence="2">The sequence shown here is derived from an EMBL/GenBank/DDBJ whole genome shotgun (WGS) entry which is preliminary data.</text>
</comment>
<evidence type="ECO:0000313" key="3">
    <source>
        <dbReference type="Proteomes" id="UP001159641"/>
    </source>
</evidence>
<accession>A0AB34HMS1</accession>
<reference evidence="2 3" key="1">
    <citation type="submission" date="2022-11" db="EMBL/GenBank/DDBJ databases">
        <title>Whole genome sequence of Eschrichtius robustus ER-17-0199.</title>
        <authorList>
            <person name="Bruniche-Olsen A."/>
            <person name="Black A.N."/>
            <person name="Fields C.J."/>
            <person name="Walden K."/>
            <person name="Dewoody J.A."/>
        </authorList>
    </citation>
    <scope>NUCLEOTIDE SEQUENCE [LARGE SCALE GENOMIC DNA]</scope>
    <source>
        <strain evidence="2">ER-17-0199</strain>
        <tissue evidence="2">Blubber</tissue>
    </source>
</reference>
<dbReference type="Proteomes" id="UP001159641">
    <property type="component" value="Unassembled WGS sequence"/>
</dbReference>
<keyword evidence="3" id="KW-1185">Reference proteome</keyword>
<dbReference type="EMBL" id="JAIQCJ010001090">
    <property type="protein sequence ID" value="KAJ8792427.1"/>
    <property type="molecule type" value="Genomic_DNA"/>
</dbReference>
<sequence>MLGVRPNMWTDLPRTPGHTVHTGRVRGVRTAAVHRMVTRPDLHRKTQRKQRLAEILRSEYSSGMEASVTKVREQNKHAGPGSQPRGAVRNQRPALAVGTN</sequence>
<name>A0AB34HMS1_ESCRO</name>
<organism evidence="2 3">
    <name type="scientific">Eschrichtius robustus</name>
    <name type="common">California gray whale</name>
    <name type="synonym">Eschrichtius gibbosus</name>
    <dbReference type="NCBI Taxonomy" id="9764"/>
    <lineage>
        <taxon>Eukaryota</taxon>
        <taxon>Metazoa</taxon>
        <taxon>Chordata</taxon>
        <taxon>Craniata</taxon>
        <taxon>Vertebrata</taxon>
        <taxon>Euteleostomi</taxon>
        <taxon>Mammalia</taxon>
        <taxon>Eutheria</taxon>
        <taxon>Laurasiatheria</taxon>
        <taxon>Artiodactyla</taxon>
        <taxon>Whippomorpha</taxon>
        <taxon>Cetacea</taxon>
        <taxon>Mysticeti</taxon>
        <taxon>Eschrichtiidae</taxon>
        <taxon>Eschrichtius</taxon>
    </lineage>
</organism>
<feature type="region of interest" description="Disordered" evidence="1">
    <location>
        <begin position="1"/>
        <end position="21"/>
    </location>
</feature>
<protein>
    <submittedName>
        <fullName evidence="2">Uncharacterized protein</fullName>
    </submittedName>
</protein>
<dbReference type="AlphaFoldDB" id="A0AB34HMS1"/>
<feature type="region of interest" description="Disordered" evidence="1">
    <location>
        <begin position="64"/>
        <end position="100"/>
    </location>
</feature>
<evidence type="ECO:0000313" key="2">
    <source>
        <dbReference type="EMBL" id="KAJ8792427.1"/>
    </source>
</evidence>
<proteinExistence type="predicted"/>
<evidence type="ECO:0000256" key="1">
    <source>
        <dbReference type="SAM" id="MobiDB-lite"/>
    </source>
</evidence>
<gene>
    <name evidence="2" type="ORF">J1605_019646</name>
</gene>